<name>A0A5D0NVB4_9ACTN</name>
<dbReference type="InterPro" id="IPR011059">
    <property type="entry name" value="Metal-dep_hydrolase_composite"/>
</dbReference>
<dbReference type="Gene3D" id="3.20.20.140">
    <property type="entry name" value="Metal-dependent hydrolases"/>
    <property type="match status" value="1"/>
</dbReference>
<gene>
    <name evidence="2" type="ORF">FXF69_02935</name>
</gene>
<keyword evidence="2" id="KW-0378">Hydrolase</keyword>
<proteinExistence type="predicted"/>
<evidence type="ECO:0000313" key="3">
    <source>
        <dbReference type="Proteomes" id="UP000323380"/>
    </source>
</evidence>
<comment type="caution">
    <text evidence="2">The sequence shown here is derived from an EMBL/GenBank/DDBJ whole genome shotgun (WGS) entry which is preliminary data.</text>
</comment>
<dbReference type="Gene3D" id="2.30.40.10">
    <property type="entry name" value="Urease, subunit C, domain 1"/>
    <property type="match status" value="1"/>
</dbReference>
<evidence type="ECO:0000259" key="1">
    <source>
        <dbReference type="Pfam" id="PF01979"/>
    </source>
</evidence>
<dbReference type="Pfam" id="PF01979">
    <property type="entry name" value="Amidohydro_1"/>
    <property type="match status" value="1"/>
</dbReference>
<dbReference type="SUPFAM" id="SSF51338">
    <property type="entry name" value="Composite domain of metallo-dependent hydrolases"/>
    <property type="match status" value="1"/>
</dbReference>
<feature type="domain" description="Amidohydrolase-related" evidence="1">
    <location>
        <begin position="75"/>
        <end position="394"/>
    </location>
</feature>
<sequence length="443" mass="47059">MTAHGPHRGPERKTTMGSIDVLIKDVRIIACDADDTVIERGYLTVREGRIDAFGPMDGTVPAHASEVLDGTGLSVLPGLVNSHMHFHYRRLGGPVGPNILGPVALDALKSTRTAFNLLREGVTSVRDVGHNDDSRLHVRDAIRDGVIVGPRATVSGAAIGMSYGHAYFVAESVASLDGLVETIRRQAHEGADLIKIIASNEDLPNPPGDELTVPWFSAKAVQVAVETAHECGLPIAAHANGARALERCIEAGVDTIEHGIHLSADHASAMAERGIALVPTLSGFFENSREFWGRSWQPRYAALWNVHRETIGNAVDAGVLIGTGTDTLGTVAQEAWLLHKYGGASRAAALAAATRNGARIVRQGADIGTLAPGNRADLVLVEGAPDRDLLDLGRTRHTFLAGRRFTREELAKLIPAHRFFVDELDGPDALPRSGGVAAQGPCG</sequence>
<dbReference type="InterPro" id="IPR032466">
    <property type="entry name" value="Metal_Hydrolase"/>
</dbReference>
<accession>A0A5D0NVB4</accession>
<dbReference type="InterPro" id="IPR006680">
    <property type="entry name" value="Amidohydro-rel"/>
</dbReference>
<dbReference type="Proteomes" id="UP000323380">
    <property type="component" value="Unassembled WGS sequence"/>
</dbReference>
<keyword evidence="3" id="KW-1185">Reference proteome</keyword>
<dbReference type="EMBL" id="VSFG01000001">
    <property type="protein sequence ID" value="TYB48192.1"/>
    <property type="molecule type" value="Genomic_DNA"/>
</dbReference>
<evidence type="ECO:0000313" key="2">
    <source>
        <dbReference type="EMBL" id="TYB48192.1"/>
    </source>
</evidence>
<dbReference type="GO" id="GO:0016810">
    <property type="term" value="F:hydrolase activity, acting on carbon-nitrogen (but not peptide) bonds"/>
    <property type="evidence" value="ECO:0007669"/>
    <property type="project" value="InterPro"/>
</dbReference>
<dbReference type="AlphaFoldDB" id="A0A5D0NVB4"/>
<dbReference type="PANTHER" id="PTHR43135:SF3">
    <property type="entry name" value="ALPHA-D-RIBOSE 1-METHYLPHOSPHONATE 5-TRIPHOSPHATE DIPHOSPHATASE"/>
    <property type="match status" value="1"/>
</dbReference>
<reference evidence="2 3" key="1">
    <citation type="submission" date="2019-08" db="EMBL/GenBank/DDBJ databases">
        <title>Actinomadura sp. nov. CYP1-5 isolated from mountain soil.</title>
        <authorList>
            <person name="Songsumanus A."/>
            <person name="Kuncharoen N."/>
            <person name="Kudo T."/>
            <person name="Yuki M."/>
            <person name="Igarashi Y."/>
            <person name="Tanasupawat S."/>
        </authorList>
    </citation>
    <scope>NUCLEOTIDE SEQUENCE [LARGE SCALE GENOMIC DNA]</scope>
    <source>
        <strain evidence="2 3">JCM 14158</strain>
    </source>
</reference>
<dbReference type="STRING" id="1220554.GCA_001552135_04218"/>
<dbReference type="PANTHER" id="PTHR43135">
    <property type="entry name" value="ALPHA-D-RIBOSE 1-METHYLPHOSPHONATE 5-TRIPHOSPHATE DIPHOSPHATASE"/>
    <property type="match status" value="1"/>
</dbReference>
<organism evidence="2 3">
    <name type="scientific">Actinomadura chibensis</name>
    <dbReference type="NCBI Taxonomy" id="392828"/>
    <lineage>
        <taxon>Bacteria</taxon>
        <taxon>Bacillati</taxon>
        <taxon>Actinomycetota</taxon>
        <taxon>Actinomycetes</taxon>
        <taxon>Streptosporangiales</taxon>
        <taxon>Thermomonosporaceae</taxon>
        <taxon>Actinomadura</taxon>
    </lineage>
</organism>
<dbReference type="SUPFAM" id="SSF51556">
    <property type="entry name" value="Metallo-dependent hydrolases"/>
    <property type="match status" value="1"/>
</dbReference>
<dbReference type="InterPro" id="IPR051781">
    <property type="entry name" value="Metallo-dep_Hydrolase"/>
</dbReference>
<protein>
    <submittedName>
        <fullName evidence="2">Amidohydrolase family protein</fullName>
    </submittedName>
</protein>